<proteinExistence type="predicted"/>
<dbReference type="OrthoDB" id="9780520at2"/>
<dbReference type="GO" id="GO:0016651">
    <property type="term" value="F:oxidoreductase activity, acting on NAD(P)H"/>
    <property type="evidence" value="ECO:0007669"/>
    <property type="project" value="TreeGrafter"/>
</dbReference>
<dbReference type="InterPro" id="IPR014189">
    <property type="entry name" value="Quinone_OxRdtase_PIG3"/>
</dbReference>
<dbReference type="SMART" id="SM00829">
    <property type="entry name" value="PKS_ER"/>
    <property type="match status" value="1"/>
</dbReference>
<evidence type="ECO:0000313" key="5">
    <source>
        <dbReference type="Proteomes" id="UP000002218"/>
    </source>
</evidence>
<dbReference type="Gene3D" id="3.40.50.720">
    <property type="entry name" value="NAD(P)-binding Rossmann-like Domain"/>
    <property type="match status" value="1"/>
</dbReference>
<protein>
    <submittedName>
        <fullName evidence="4">NAD(P)H quinone oxidoreductase, PIG3 family</fullName>
    </submittedName>
</protein>
<dbReference type="Pfam" id="PF08240">
    <property type="entry name" value="ADH_N"/>
    <property type="match status" value="1"/>
</dbReference>
<dbReference type="Pfam" id="PF00107">
    <property type="entry name" value="ADH_zinc_N"/>
    <property type="match status" value="1"/>
</dbReference>
<accession>C8XK36</accession>
<gene>
    <name evidence="4" type="ordered locus">Namu_0289</name>
</gene>
<dbReference type="InterPro" id="IPR020843">
    <property type="entry name" value="ER"/>
</dbReference>
<dbReference type="GO" id="GO:0070402">
    <property type="term" value="F:NADPH binding"/>
    <property type="evidence" value="ECO:0007669"/>
    <property type="project" value="TreeGrafter"/>
</dbReference>
<evidence type="ECO:0000256" key="1">
    <source>
        <dbReference type="ARBA" id="ARBA00022857"/>
    </source>
</evidence>
<keyword evidence="5" id="KW-1185">Reference proteome</keyword>
<dbReference type="InterPro" id="IPR036291">
    <property type="entry name" value="NAD(P)-bd_dom_sf"/>
</dbReference>
<dbReference type="STRING" id="479431.Namu_0289"/>
<dbReference type="CDD" id="cd05276">
    <property type="entry name" value="p53_inducible_oxidoreductase"/>
    <property type="match status" value="1"/>
</dbReference>
<dbReference type="RefSeq" id="WP_012814194.1">
    <property type="nucleotide sequence ID" value="NC_013235.1"/>
</dbReference>
<dbReference type="PANTHER" id="PTHR48106">
    <property type="entry name" value="QUINONE OXIDOREDUCTASE PIG3-RELATED"/>
    <property type="match status" value="1"/>
</dbReference>
<name>C8XK36_NAKMY</name>
<feature type="domain" description="Enoyl reductase (ER)" evidence="3">
    <location>
        <begin position="10"/>
        <end position="326"/>
    </location>
</feature>
<dbReference type="EMBL" id="CP001737">
    <property type="protein sequence ID" value="ACV76719.1"/>
    <property type="molecule type" value="Genomic_DNA"/>
</dbReference>
<dbReference type="InterPro" id="IPR011032">
    <property type="entry name" value="GroES-like_sf"/>
</dbReference>
<dbReference type="InterPro" id="IPR013154">
    <property type="entry name" value="ADH-like_N"/>
</dbReference>
<dbReference type="Proteomes" id="UP000002218">
    <property type="component" value="Chromosome"/>
</dbReference>
<dbReference type="InParanoid" id="C8XK36"/>
<dbReference type="FunCoup" id="C8XK36">
    <property type="interactions" value="328"/>
</dbReference>
<keyword evidence="2" id="KW-0560">Oxidoreductase</keyword>
<dbReference type="KEGG" id="nml:Namu_0289"/>
<evidence type="ECO:0000256" key="2">
    <source>
        <dbReference type="ARBA" id="ARBA00023002"/>
    </source>
</evidence>
<dbReference type="NCBIfam" id="TIGR02824">
    <property type="entry name" value="quinone_pig3"/>
    <property type="match status" value="1"/>
</dbReference>
<dbReference type="AlphaFoldDB" id="C8XK36"/>
<reference evidence="4 5" key="2">
    <citation type="journal article" date="2010" name="Stand. Genomic Sci.">
        <title>Complete genome sequence of Nakamurella multipartita type strain (Y-104).</title>
        <authorList>
            <person name="Tice H."/>
            <person name="Mayilraj S."/>
            <person name="Sims D."/>
            <person name="Lapidus A."/>
            <person name="Nolan M."/>
            <person name="Lucas S."/>
            <person name="Glavina Del Rio T."/>
            <person name="Copeland A."/>
            <person name="Cheng J.F."/>
            <person name="Meincke L."/>
            <person name="Bruce D."/>
            <person name="Goodwin L."/>
            <person name="Pitluck S."/>
            <person name="Ivanova N."/>
            <person name="Mavromatis K."/>
            <person name="Ovchinnikova G."/>
            <person name="Pati A."/>
            <person name="Chen A."/>
            <person name="Palaniappan K."/>
            <person name="Land M."/>
            <person name="Hauser L."/>
            <person name="Chang Y.J."/>
            <person name="Jeffries C.D."/>
            <person name="Detter J.C."/>
            <person name="Brettin T."/>
            <person name="Rohde M."/>
            <person name="Goker M."/>
            <person name="Bristow J."/>
            <person name="Eisen J.A."/>
            <person name="Markowitz V."/>
            <person name="Hugenholtz P."/>
            <person name="Kyrpides N.C."/>
            <person name="Klenk H.P."/>
            <person name="Chen F."/>
        </authorList>
    </citation>
    <scope>NUCLEOTIDE SEQUENCE [LARGE SCALE GENOMIC DNA]</scope>
    <source>
        <strain evidence="5">ATCC 700099 / DSM 44233 / CIP 104796 / JCM 9543 / NBRC 105858 / Y-104</strain>
    </source>
</reference>
<dbReference type="HOGENOM" id="CLU_026673_3_4_11"/>
<organism evidence="4 5">
    <name type="scientific">Nakamurella multipartita (strain ATCC 700099 / DSM 44233 / CIP 104796 / JCM 9543 / NBRC 105858 / Y-104)</name>
    <name type="common">Microsphaera multipartita</name>
    <dbReference type="NCBI Taxonomy" id="479431"/>
    <lineage>
        <taxon>Bacteria</taxon>
        <taxon>Bacillati</taxon>
        <taxon>Actinomycetota</taxon>
        <taxon>Actinomycetes</taxon>
        <taxon>Nakamurellales</taxon>
        <taxon>Nakamurellaceae</taxon>
        <taxon>Nakamurella</taxon>
    </lineage>
</organism>
<keyword evidence="1" id="KW-0521">NADP</keyword>
<evidence type="ECO:0000313" key="4">
    <source>
        <dbReference type="EMBL" id="ACV76719.1"/>
    </source>
</evidence>
<dbReference type="Gene3D" id="3.90.180.10">
    <property type="entry name" value="Medium-chain alcohol dehydrogenases, catalytic domain"/>
    <property type="match status" value="1"/>
</dbReference>
<sequence>MKAIVVEQPGSPARLVWREVPDPVPGAGDVLINVAASAVNRADLLQAAGHYPPPPGAPDTLGLECSGVIAQLGPDVSGWRVGDRVCALLAGGGYAQRVAVPAGQVLPVPDGVDLIEAAGLPEVACTVWSNLVLTAGLTAGRTVLIHGGGSGIGTMAIQVAVQLGARVAVTASRDAVLDRCRTLGAQVTINYAQQDFVEAIQDATDGRGADVILDPIGAKYLARNIDALADGGRLVIIGLQGGTRAELDINGLMRKRAGVIGTTLRSRPIAGPGSKSEIVERVRTDLWPLVAAGAVRPVIDSVLDLPDAAAAHARMAEGGHVGKILLRAPARVGTGTGEGAATT</sequence>
<evidence type="ECO:0000259" key="3">
    <source>
        <dbReference type="SMART" id="SM00829"/>
    </source>
</evidence>
<dbReference type="SUPFAM" id="SSF51735">
    <property type="entry name" value="NAD(P)-binding Rossmann-fold domains"/>
    <property type="match status" value="1"/>
</dbReference>
<dbReference type="SUPFAM" id="SSF50129">
    <property type="entry name" value="GroES-like"/>
    <property type="match status" value="1"/>
</dbReference>
<dbReference type="PANTHER" id="PTHR48106:SF8">
    <property type="entry name" value="OS02G0805600 PROTEIN"/>
    <property type="match status" value="1"/>
</dbReference>
<dbReference type="eggNOG" id="COG0604">
    <property type="taxonomic scope" value="Bacteria"/>
</dbReference>
<dbReference type="InterPro" id="IPR013149">
    <property type="entry name" value="ADH-like_C"/>
</dbReference>
<reference evidence="5" key="1">
    <citation type="submission" date="2009-09" db="EMBL/GenBank/DDBJ databases">
        <title>The complete genome of Nakamurella multipartita DSM 44233.</title>
        <authorList>
            <consortium name="US DOE Joint Genome Institute (JGI-PGF)"/>
            <person name="Lucas S."/>
            <person name="Copeland A."/>
            <person name="Lapidus A."/>
            <person name="Glavina del Rio T."/>
            <person name="Dalin E."/>
            <person name="Tice H."/>
            <person name="Bruce D."/>
            <person name="Goodwin L."/>
            <person name="Pitluck S."/>
            <person name="Kyrpides N."/>
            <person name="Mavromatis K."/>
            <person name="Ivanova N."/>
            <person name="Ovchinnikova G."/>
            <person name="Sims D."/>
            <person name="Meincke L."/>
            <person name="Brettin T."/>
            <person name="Detter J.C."/>
            <person name="Han C."/>
            <person name="Larimer F."/>
            <person name="Land M."/>
            <person name="Hauser L."/>
            <person name="Markowitz V."/>
            <person name="Cheng J.-F."/>
            <person name="Hugenholtz P."/>
            <person name="Woyke T."/>
            <person name="Wu D."/>
            <person name="Klenk H.-P."/>
            <person name="Eisen J.A."/>
        </authorList>
    </citation>
    <scope>NUCLEOTIDE SEQUENCE [LARGE SCALE GENOMIC DNA]</scope>
    <source>
        <strain evidence="5">ATCC 700099 / DSM 44233 / CIP 104796 / JCM 9543 / NBRC 105858 / Y-104</strain>
    </source>
</reference>